<evidence type="ECO:0000256" key="1">
    <source>
        <dbReference type="SAM" id="Phobius"/>
    </source>
</evidence>
<dbReference type="Proteomes" id="UP000199228">
    <property type="component" value="Unassembled WGS sequence"/>
</dbReference>
<feature type="transmembrane region" description="Helical" evidence="1">
    <location>
        <begin position="126"/>
        <end position="150"/>
    </location>
</feature>
<evidence type="ECO:0000259" key="2">
    <source>
        <dbReference type="Pfam" id="PF04892"/>
    </source>
</evidence>
<feature type="transmembrane region" description="Helical" evidence="1">
    <location>
        <begin position="97"/>
        <end position="119"/>
    </location>
</feature>
<evidence type="ECO:0000313" key="4">
    <source>
        <dbReference type="Proteomes" id="UP000199228"/>
    </source>
</evidence>
<dbReference type="PANTHER" id="PTHR36834:SF1">
    <property type="entry name" value="INTEGRAL MEMBRANE PROTEIN"/>
    <property type="match status" value="1"/>
</dbReference>
<dbReference type="AlphaFoldDB" id="A0A1G6CK91"/>
<dbReference type="Pfam" id="PF04892">
    <property type="entry name" value="VanZ"/>
    <property type="match status" value="1"/>
</dbReference>
<sequence length="199" mass="22978">MIGSQFIAVFFGFILVNFVFIGVLNSDFKNKQYLSLCGCIFSLMIIVCICFFPFPFQSELIESMIDGNEGLSNNFIPLKSIVFIVKDSIEFKVYGMIFYQIFGNILLFMPLGFSLFCYLKEKNKFFKILCCVLFTSVFVEVGQCFFNTMIEVNYRSVDIDDILLNTLGGILGFRFAYSIIPKFNHLLNKTKKECMKKFL</sequence>
<feature type="transmembrane region" description="Helical" evidence="1">
    <location>
        <begin position="6"/>
        <end position="26"/>
    </location>
</feature>
<dbReference type="EMBL" id="FMXR01000021">
    <property type="protein sequence ID" value="SDB33314.1"/>
    <property type="molecule type" value="Genomic_DNA"/>
</dbReference>
<reference evidence="3 4" key="1">
    <citation type="submission" date="2016-10" db="EMBL/GenBank/DDBJ databases">
        <authorList>
            <person name="de Groot N.N."/>
        </authorList>
    </citation>
    <scope>NUCLEOTIDE SEQUENCE [LARGE SCALE GENOMIC DNA]</scope>
    <source>
        <strain evidence="3 4">DSM 3217</strain>
    </source>
</reference>
<keyword evidence="4" id="KW-1185">Reference proteome</keyword>
<keyword evidence="1" id="KW-0472">Membrane</keyword>
<dbReference type="InterPro" id="IPR006976">
    <property type="entry name" value="VanZ-like"/>
</dbReference>
<dbReference type="RefSeq" id="WP_176762408.1">
    <property type="nucleotide sequence ID" value="NZ_FMXR01000021.1"/>
</dbReference>
<name>A0A1G6CK91_EUBOX</name>
<feature type="transmembrane region" description="Helical" evidence="1">
    <location>
        <begin position="162"/>
        <end position="180"/>
    </location>
</feature>
<organism evidence="3 4">
    <name type="scientific">Eubacterium oxidoreducens</name>
    <dbReference type="NCBI Taxonomy" id="1732"/>
    <lineage>
        <taxon>Bacteria</taxon>
        <taxon>Bacillati</taxon>
        <taxon>Bacillota</taxon>
        <taxon>Clostridia</taxon>
        <taxon>Eubacteriales</taxon>
        <taxon>Eubacteriaceae</taxon>
        <taxon>Eubacterium</taxon>
    </lineage>
</organism>
<proteinExistence type="predicted"/>
<keyword evidence="1" id="KW-0812">Transmembrane</keyword>
<dbReference type="PANTHER" id="PTHR36834">
    <property type="entry name" value="MEMBRANE PROTEIN-RELATED"/>
    <property type="match status" value="1"/>
</dbReference>
<protein>
    <submittedName>
        <fullName evidence="3">Glycopeptide antibiotics resistance protein</fullName>
    </submittedName>
</protein>
<feature type="domain" description="VanZ-like" evidence="2">
    <location>
        <begin position="40"/>
        <end position="176"/>
    </location>
</feature>
<keyword evidence="1" id="KW-1133">Transmembrane helix</keyword>
<dbReference type="STRING" id="1732.SAMN02910417_02469"/>
<accession>A0A1G6CK91</accession>
<gene>
    <name evidence="3" type="ORF">SAMN02910417_02469</name>
</gene>
<evidence type="ECO:0000313" key="3">
    <source>
        <dbReference type="EMBL" id="SDB33314.1"/>
    </source>
</evidence>
<dbReference type="InterPro" id="IPR053150">
    <property type="entry name" value="Teicoplanin_resist-assoc"/>
</dbReference>
<feature type="transmembrane region" description="Helical" evidence="1">
    <location>
        <begin position="33"/>
        <end position="54"/>
    </location>
</feature>